<reference evidence="2 3" key="1">
    <citation type="submission" date="2019-11" db="EMBL/GenBank/DDBJ databases">
        <title>Pedobacter petrophilus genome.</title>
        <authorList>
            <person name="Feldbauer M.J."/>
            <person name="Newman J.D."/>
        </authorList>
    </citation>
    <scope>NUCLEOTIDE SEQUENCE [LARGE SCALE GENOMIC DNA]</scope>
    <source>
        <strain evidence="2 3">LMG 29686</strain>
    </source>
</reference>
<evidence type="ECO:0000256" key="1">
    <source>
        <dbReference type="SAM" id="Phobius"/>
    </source>
</evidence>
<proteinExistence type="predicted"/>
<sequence length="129" mass="14788">MKPKKVMDFAIKIEEAAITIVFIYFLSEYNLGLPVWVWVLLFFSPDLSMLGYLVNSRIGAFTYNLFHHRAIALTLVAIGFFMHIDILITSGILLVAHSSFDRMLGYGLKFPDDFKHTHLGWMGENESLK</sequence>
<comment type="caution">
    <text evidence="2">The sequence shown here is derived from an EMBL/GenBank/DDBJ whole genome shotgun (WGS) entry which is preliminary data.</text>
</comment>
<dbReference type="InterPro" id="IPR025356">
    <property type="entry name" value="DUF4260"/>
</dbReference>
<dbReference type="EMBL" id="WKKH01000007">
    <property type="protein sequence ID" value="MRX75770.1"/>
    <property type="molecule type" value="Genomic_DNA"/>
</dbReference>
<keyword evidence="1" id="KW-0812">Transmembrane</keyword>
<dbReference type="Pfam" id="PF14079">
    <property type="entry name" value="DUF4260"/>
    <property type="match status" value="1"/>
</dbReference>
<feature type="transmembrane region" description="Helical" evidence="1">
    <location>
        <begin position="75"/>
        <end position="96"/>
    </location>
</feature>
<protein>
    <submittedName>
        <fullName evidence="2">DUF4260 family protein</fullName>
    </submittedName>
</protein>
<keyword evidence="3" id="KW-1185">Reference proteome</keyword>
<dbReference type="OrthoDB" id="9813911at2"/>
<organism evidence="2 3">
    <name type="scientific">Pedobacter petrophilus</name>
    <dbReference type="NCBI Taxonomy" id="1908241"/>
    <lineage>
        <taxon>Bacteria</taxon>
        <taxon>Pseudomonadati</taxon>
        <taxon>Bacteroidota</taxon>
        <taxon>Sphingobacteriia</taxon>
        <taxon>Sphingobacteriales</taxon>
        <taxon>Sphingobacteriaceae</taxon>
        <taxon>Pedobacter</taxon>
    </lineage>
</organism>
<dbReference type="Proteomes" id="UP000487757">
    <property type="component" value="Unassembled WGS sequence"/>
</dbReference>
<name>A0A7K0FX47_9SPHI</name>
<keyword evidence="1" id="KW-1133">Transmembrane helix</keyword>
<gene>
    <name evidence="2" type="ORF">GJU39_06680</name>
</gene>
<evidence type="ECO:0000313" key="2">
    <source>
        <dbReference type="EMBL" id="MRX75770.1"/>
    </source>
</evidence>
<keyword evidence="1" id="KW-0472">Membrane</keyword>
<evidence type="ECO:0000313" key="3">
    <source>
        <dbReference type="Proteomes" id="UP000487757"/>
    </source>
</evidence>
<dbReference type="AlphaFoldDB" id="A0A7K0FX47"/>
<dbReference type="RefSeq" id="WP_154279922.1">
    <property type="nucleotide sequence ID" value="NZ_JBHUJQ010000001.1"/>
</dbReference>
<accession>A0A7K0FX47</accession>